<dbReference type="EMBL" id="OMKW01000002">
    <property type="protein sequence ID" value="SPF29427.1"/>
    <property type="molecule type" value="Genomic_DNA"/>
</dbReference>
<dbReference type="CDD" id="cd11528">
    <property type="entry name" value="NTP-PPase_MazG_Nterm"/>
    <property type="match status" value="1"/>
</dbReference>
<dbReference type="PANTHER" id="PTHR30522:SF0">
    <property type="entry name" value="NUCLEOSIDE TRIPHOSPHATE PYROPHOSPHOHYDROLASE"/>
    <property type="match status" value="1"/>
</dbReference>
<dbReference type="SUPFAM" id="SSF101386">
    <property type="entry name" value="all-alpha NTP pyrophosphatases"/>
    <property type="match status" value="2"/>
</dbReference>
<dbReference type="PANTHER" id="PTHR30522">
    <property type="entry name" value="NUCLEOSIDE TRIPHOSPHATE PYROPHOSPHOHYDROLASE"/>
    <property type="match status" value="1"/>
</dbReference>
<dbReference type="NCBIfam" id="NF007113">
    <property type="entry name" value="PRK09562.1"/>
    <property type="match status" value="1"/>
</dbReference>
<evidence type="ECO:0000256" key="3">
    <source>
        <dbReference type="ARBA" id="ARBA00066372"/>
    </source>
</evidence>
<dbReference type="InterPro" id="IPR048015">
    <property type="entry name" value="NTP-PPase_MazG-like_N"/>
</dbReference>
<dbReference type="GO" id="GO:0046052">
    <property type="term" value="P:UTP catabolic process"/>
    <property type="evidence" value="ECO:0007669"/>
    <property type="project" value="TreeGrafter"/>
</dbReference>
<evidence type="ECO:0000313" key="6">
    <source>
        <dbReference type="EMBL" id="SPF29427.1"/>
    </source>
</evidence>
<dbReference type="Proteomes" id="UP000244932">
    <property type="component" value="Unassembled WGS sequence"/>
</dbReference>
<dbReference type="InterPro" id="IPR004518">
    <property type="entry name" value="MazG-like_dom"/>
</dbReference>
<organism evidence="6 7">
    <name type="scientific">Pontivivens insulae</name>
    <dbReference type="NCBI Taxonomy" id="1639689"/>
    <lineage>
        <taxon>Bacteria</taxon>
        <taxon>Pseudomonadati</taxon>
        <taxon>Pseudomonadota</taxon>
        <taxon>Alphaproteobacteria</taxon>
        <taxon>Rhodobacterales</taxon>
        <taxon>Paracoccaceae</taxon>
        <taxon>Pontivivens</taxon>
    </lineage>
</organism>
<dbReference type="Pfam" id="PF03819">
    <property type="entry name" value="MazG"/>
    <property type="match status" value="1"/>
</dbReference>
<dbReference type="Gene3D" id="1.10.287.1080">
    <property type="entry name" value="MazG-like"/>
    <property type="match status" value="2"/>
</dbReference>
<dbReference type="GO" id="GO:0046076">
    <property type="term" value="P:dTTP catabolic process"/>
    <property type="evidence" value="ECO:0007669"/>
    <property type="project" value="TreeGrafter"/>
</dbReference>
<dbReference type="AlphaFoldDB" id="A0A2R8AB33"/>
<dbReference type="OrthoDB" id="9808939at2"/>
<evidence type="ECO:0000256" key="4">
    <source>
        <dbReference type="ARBA" id="ARBA00074799"/>
    </source>
</evidence>
<comment type="similarity">
    <text evidence="2">Belongs to the nucleoside triphosphate pyrophosphohydrolase family.</text>
</comment>
<proteinExistence type="inferred from homology"/>
<dbReference type="EC" id="3.6.1.8" evidence="3"/>
<dbReference type="GO" id="GO:0046081">
    <property type="term" value="P:dUTP catabolic process"/>
    <property type="evidence" value="ECO:0007669"/>
    <property type="project" value="TreeGrafter"/>
</dbReference>
<protein>
    <recommendedName>
        <fullName evidence="4">Nucleoside triphosphate pyrophosphohydrolase</fullName>
        <ecNumber evidence="3">3.6.1.8</ecNumber>
    </recommendedName>
</protein>
<keyword evidence="6" id="KW-0378">Hydrolase</keyword>
<name>A0A2R8AB33_9RHOB</name>
<evidence type="ECO:0000256" key="2">
    <source>
        <dbReference type="ARBA" id="ARBA00061115"/>
    </source>
</evidence>
<accession>A0A2R8AB33</accession>
<dbReference type="InterPro" id="IPR011551">
    <property type="entry name" value="NTP_PyrPHydrolase_MazG"/>
</dbReference>
<dbReference type="GO" id="GO:0046047">
    <property type="term" value="P:TTP catabolic process"/>
    <property type="evidence" value="ECO:0007669"/>
    <property type="project" value="TreeGrafter"/>
</dbReference>
<evidence type="ECO:0000256" key="1">
    <source>
        <dbReference type="ARBA" id="ARBA00052141"/>
    </source>
</evidence>
<gene>
    <name evidence="6" type="primary">mazG</name>
    <name evidence="6" type="ORF">POI8812_01737</name>
</gene>
<dbReference type="FunFam" id="1.10.287.1080:FF:000003">
    <property type="entry name" value="Nucleoside triphosphate pyrophosphohydrolase"/>
    <property type="match status" value="1"/>
</dbReference>
<dbReference type="Pfam" id="PF01503">
    <property type="entry name" value="PRA-PH"/>
    <property type="match status" value="1"/>
</dbReference>
<dbReference type="CDD" id="cd11529">
    <property type="entry name" value="NTP-PPase_MazG_Cterm"/>
    <property type="match status" value="1"/>
</dbReference>
<feature type="domain" description="NTP pyrophosphohydrolase MazG-like" evidence="5">
    <location>
        <begin position="44"/>
        <end position="117"/>
    </location>
</feature>
<dbReference type="FunFam" id="1.10.287.1080:FF:000001">
    <property type="entry name" value="Nucleoside triphosphate pyrophosphohydrolase"/>
    <property type="match status" value="1"/>
</dbReference>
<dbReference type="GO" id="GO:0047693">
    <property type="term" value="F:ATP diphosphatase activity"/>
    <property type="evidence" value="ECO:0007669"/>
    <property type="project" value="UniProtKB-EC"/>
</dbReference>
<keyword evidence="7" id="KW-1185">Reference proteome</keyword>
<dbReference type="GO" id="GO:0006203">
    <property type="term" value="P:dGTP catabolic process"/>
    <property type="evidence" value="ECO:0007669"/>
    <property type="project" value="TreeGrafter"/>
</dbReference>
<dbReference type="InterPro" id="IPR021130">
    <property type="entry name" value="PRib-ATP_PPHydrolase-like"/>
</dbReference>
<sequence length="276" mass="31004">MSRPDPDRAASDRLVHDGGATFERLIEIMARLRAPDGCPWDLEQTFATIAPYTVEEAYEVADAIEREDMAELRGELGDLLLQVVYHSQLAAEDGAFTLDDVIRGISDKMVRRHPHVFGDAQDRSAEEQVADWERIKAAERAERGTVKRRTLDDVARTLPALTRALKLQNRAARVGFDWPDVAQVLDKVAEETAELVSARETETKARQAEEYGDLMFVMVNLGRHLGIVPEEALRAANSKFEARFNYIEDQLEIEGKSPSEATLDEMEAHWQAAKSV</sequence>
<dbReference type="NCBIfam" id="TIGR00444">
    <property type="entry name" value="mazG"/>
    <property type="match status" value="1"/>
</dbReference>
<evidence type="ECO:0000313" key="7">
    <source>
        <dbReference type="Proteomes" id="UP000244932"/>
    </source>
</evidence>
<comment type="catalytic activity">
    <reaction evidence="1">
        <text>ATP + H2O = AMP + diphosphate + H(+)</text>
        <dbReference type="Rhea" id="RHEA:14245"/>
        <dbReference type="ChEBI" id="CHEBI:15377"/>
        <dbReference type="ChEBI" id="CHEBI:15378"/>
        <dbReference type="ChEBI" id="CHEBI:30616"/>
        <dbReference type="ChEBI" id="CHEBI:33019"/>
        <dbReference type="ChEBI" id="CHEBI:456215"/>
        <dbReference type="EC" id="3.6.1.8"/>
    </reaction>
</comment>
<dbReference type="GO" id="GO:0006950">
    <property type="term" value="P:response to stress"/>
    <property type="evidence" value="ECO:0007669"/>
    <property type="project" value="UniProtKB-ARBA"/>
</dbReference>
<reference evidence="6 7" key="1">
    <citation type="submission" date="2018-03" db="EMBL/GenBank/DDBJ databases">
        <authorList>
            <person name="Keele B.F."/>
        </authorList>
    </citation>
    <scope>NUCLEOTIDE SEQUENCE [LARGE SCALE GENOMIC DNA]</scope>
    <source>
        <strain evidence="6 7">CeCT 8812</strain>
    </source>
</reference>
<evidence type="ECO:0000259" key="5">
    <source>
        <dbReference type="Pfam" id="PF03819"/>
    </source>
</evidence>
<dbReference type="InterPro" id="IPR048011">
    <property type="entry name" value="NTP-PPase_MazG-like_C"/>
</dbReference>
<dbReference type="RefSeq" id="WP_108782129.1">
    <property type="nucleotide sequence ID" value="NZ_OMKW01000002.1"/>
</dbReference>
<dbReference type="GO" id="GO:0046061">
    <property type="term" value="P:dATP catabolic process"/>
    <property type="evidence" value="ECO:0007669"/>
    <property type="project" value="TreeGrafter"/>
</dbReference>